<sequence length="306" mass="34444">MNAFQIPTKLLLFCFLVPVYLVFAQQPPQYTQYMYNTMVLNSGYTGTSSKIEALLLHRSQWVGIDGSPENQAFSIHGKLKENIGLGLSATNDNLGASNAIEINGNFAYEIQTGYYTKLSLGVNAGVNLLNIDYSKGIYENDQDPLFQENLNSTRPILGLGAFFYSTNWYAGLSTQNILNSQIFDDKELITNRKSQFYFMGGYVFDLSERLRFKPTVLTKHVAGAPITVDVSGNFLINEKLSLGLAYRYDDAVSALAGFNVSEKFFIGYAYDYTLTDLNNYNDGSHEIILKYSIFDRNKRALSPRFF</sequence>
<evidence type="ECO:0000313" key="2">
    <source>
        <dbReference type="Proteomes" id="UP000030786"/>
    </source>
</evidence>
<dbReference type="KEGG" id="cbat:M666_12400"/>
<dbReference type="AlphaFoldDB" id="A0AAU8RYU6"/>
<dbReference type="EMBL" id="CP009976">
    <property type="protein sequence ID" value="AIZ42315.1"/>
    <property type="molecule type" value="Genomic_DNA"/>
</dbReference>
<accession>A0AAU8RYU6</accession>
<proteinExistence type="predicted"/>
<dbReference type="Pfam" id="PF11751">
    <property type="entry name" value="PorP_SprF"/>
    <property type="match status" value="1"/>
</dbReference>
<dbReference type="RefSeq" id="WP_029446100.1">
    <property type="nucleotide sequence ID" value="NZ_CP009976.1"/>
</dbReference>
<dbReference type="InterPro" id="IPR019861">
    <property type="entry name" value="PorP/SprF_Bacteroidetes"/>
</dbReference>
<organism evidence="1 2">
    <name type="scientific">Cellulophaga baltica 18</name>
    <dbReference type="NCBI Taxonomy" id="1348584"/>
    <lineage>
        <taxon>Bacteria</taxon>
        <taxon>Pseudomonadati</taxon>
        <taxon>Bacteroidota</taxon>
        <taxon>Flavobacteriia</taxon>
        <taxon>Flavobacteriales</taxon>
        <taxon>Flavobacteriaceae</taxon>
        <taxon>Cellulophaga</taxon>
    </lineage>
</organism>
<protein>
    <submittedName>
        <fullName evidence="1">Membrane protein</fullName>
    </submittedName>
</protein>
<name>A0AAU8RYU6_9FLAO</name>
<dbReference type="GeneID" id="78061540"/>
<gene>
    <name evidence="1" type="ORF">M666_12400</name>
</gene>
<evidence type="ECO:0000313" key="1">
    <source>
        <dbReference type="EMBL" id="AIZ42315.1"/>
    </source>
</evidence>
<reference evidence="1 2" key="1">
    <citation type="journal article" date="2014" name="Environ. Microbiol.">
        <title>Contrasting genomic patterns and infection strategies of two co-existing Bacteroidetes podovirus genera.</title>
        <authorList>
            <person name="Holmfeldt K."/>
            <person name="Howard-Varona C."/>
            <person name="Solonenko N."/>
            <person name="Sullivan M.B."/>
        </authorList>
    </citation>
    <scope>NUCLEOTIDE SEQUENCE [LARGE SCALE GENOMIC DNA]</scope>
    <source>
        <strain evidence="1 2">18</strain>
    </source>
</reference>
<dbReference type="NCBIfam" id="TIGR03519">
    <property type="entry name" value="T9SS_PorP_fam"/>
    <property type="match status" value="1"/>
</dbReference>
<dbReference type="Proteomes" id="UP000030786">
    <property type="component" value="Chromosome"/>
</dbReference>